<name>A0ABW2ZR39_9MICO</name>
<dbReference type="InterPro" id="IPR059112">
    <property type="entry name" value="CysZ/EI24"/>
</dbReference>
<evidence type="ECO:0000256" key="2">
    <source>
        <dbReference type="ARBA" id="ARBA00022448"/>
    </source>
</evidence>
<dbReference type="Proteomes" id="UP001597042">
    <property type="component" value="Unassembled WGS sequence"/>
</dbReference>
<dbReference type="EMBL" id="JBHTIM010000001">
    <property type="protein sequence ID" value="MFD0781112.1"/>
    <property type="molecule type" value="Genomic_DNA"/>
</dbReference>
<feature type="transmembrane region" description="Helical" evidence="10">
    <location>
        <begin position="203"/>
        <end position="228"/>
    </location>
</feature>
<keyword evidence="5" id="KW-0028">Amino-acid biosynthesis</keyword>
<dbReference type="PANTHER" id="PTHR37468:SF1">
    <property type="entry name" value="SULFATE TRANSPORTER CYSZ"/>
    <property type="match status" value="1"/>
</dbReference>
<gene>
    <name evidence="11" type="ORF">ACFQZV_07335</name>
</gene>
<protein>
    <submittedName>
        <fullName evidence="11">EI24 domain-containing protein</fullName>
    </submittedName>
</protein>
<evidence type="ECO:0000313" key="11">
    <source>
        <dbReference type="EMBL" id="MFD0781112.1"/>
    </source>
</evidence>
<evidence type="ECO:0000256" key="8">
    <source>
        <dbReference type="ARBA" id="ARBA00023032"/>
    </source>
</evidence>
<keyword evidence="9 10" id="KW-0472">Membrane</keyword>
<evidence type="ECO:0000256" key="3">
    <source>
        <dbReference type="ARBA" id="ARBA00022475"/>
    </source>
</evidence>
<accession>A0ABW2ZR39</accession>
<keyword evidence="7 10" id="KW-1133">Transmembrane helix</keyword>
<evidence type="ECO:0000256" key="6">
    <source>
        <dbReference type="ARBA" id="ARBA00022692"/>
    </source>
</evidence>
<keyword evidence="4" id="KW-0997">Cell inner membrane</keyword>
<evidence type="ECO:0000256" key="4">
    <source>
        <dbReference type="ARBA" id="ARBA00022519"/>
    </source>
</evidence>
<comment type="caution">
    <text evidence="11">The sequence shown here is derived from an EMBL/GenBank/DDBJ whole genome shotgun (WGS) entry which is preliminary data.</text>
</comment>
<evidence type="ECO:0000256" key="10">
    <source>
        <dbReference type="SAM" id="Phobius"/>
    </source>
</evidence>
<dbReference type="Pfam" id="PF07264">
    <property type="entry name" value="EI24"/>
    <property type="match status" value="1"/>
</dbReference>
<evidence type="ECO:0000256" key="1">
    <source>
        <dbReference type="ARBA" id="ARBA00004141"/>
    </source>
</evidence>
<keyword evidence="2" id="KW-0813">Transport</keyword>
<feature type="transmembrane region" description="Helical" evidence="10">
    <location>
        <begin position="24"/>
        <end position="50"/>
    </location>
</feature>
<dbReference type="RefSeq" id="WP_378750209.1">
    <property type="nucleotide sequence ID" value="NZ_JBHSSV010000002.1"/>
</dbReference>
<comment type="subcellular location">
    <subcellularLocation>
        <location evidence="1">Membrane</location>
        <topology evidence="1">Multi-pass membrane protein</topology>
    </subcellularLocation>
</comment>
<dbReference type="InterPro" id="IPR050480">
    <property type="entry name" value="CysZ-like"/>
</dbReference>
<dbReference type="PANTHER" id="PTHR37468">
    <property type="entry name" value="SULFATE TRANSPORTER CYSZ"/>
    <property type="match status" value="1"/>
</dbReference>
<keyword evidence="3" id="KW-1003">Cell membrane</keyword>
<sequence>MREFVVGVGMLGRGFAQWRRHPGVMAWGLVPAAIVGVVFFAGLITLAAFLPSVAEALTPFADGWAPVWVTIARITAGTAVFGAALALVAVSFTALSLTIGDPFYERVWRVVEADHGDTEFDAEYGFWRAVRDGAGLIVRGVLVALLAAVLGFIPVVGSVVGGTIGVLLTGWILADELTSRALTARGIDRRTRRTMRRARRGRVLGFGVATQLCFLVPLGAIVTMPAAVAGATLLARSLPDAGVTGAAAHASGQHDR</sequence>
<keyword evidence="8" id="KW-0764">Sulfate transport</keyword>
<keyword evidence="12" id="KW-1185">Reference proteome</keyword>
<proteinExistence type="predicted"/>
<feature type="transmembrane region" description="Helical" evidence="10">
    <location>
        <begin position="162"/>
        <end position="182"/>
    </location>
</feature>
<feature type="transmembrane region" description="Helical" evidence="10">
    <location>
        <begin position="136"/>
        <end position="156"/>
    </location>
</feature>
<evidence type="ECO:0000313" key="12">
    <source>
        <dbReference type="Proteomes" id="UP001597042"/>
    </source>
</evidence>
<reference evidence="12" key="1">
    <citation type="journal article" date="2019" name="Int. J. Syst. Evol. Microbiol.">
        <title>The Global Catalogue of Microorganisms (GCM) 10K type strain sequencing project: providing services to taxonomists for standard genome sequencing and annotation.</title>
        <authorList>
            <consortium name="The Broad Institute Genomics Platform"/>
            <consortium name="The Broad Institute Genome Sequencing Center for Infectious Disease"/>
            <person name="Wu L."/>
            <person name="Ma J."/>
        </authorList>
    </citation>
    <scope>NUCLEOTIDE SEQUENCE [LARGE SCALE GENOMIC DNA]</scope>
    <source>
        <strain evidence="12">CCUG 50754</strain>
    </source>
</reference>
<feature type="transmembrane region" description="Helical" evidence="10">
    <location>
        <begin position="70"/>
        <end position="99"/>
    </location>
</feature>
<organism evidence="11 12">
    <name type="scientific">Microbacterium koreense</name>
    <dbReference type="NCBI Taxonomy" id="323761"/>
    <lineage>
        <taxon>Bacteria</taxon>
        <taxon>Bacillati</taxon>
        <taxon>Actinomycetota</taxon>
        <taxon>Actinomycetes</taxon>
        <taxon>Micrococcales</taxon>
        <taxon>Microbacteriaceae</taxon>
        <taxon>Microbacterium</taxon>
    </lineage>
</organism>
<evidence type="ECO:0000256" key="9">
    <source>
        <dbReference type="ARBA" id="ARBA00023136"/>
    </source>
</evidence>
<evidence type="ECO:0000256" key="7">
    <source>
        <dbReference type="ARBA" id="ARBA00022989"/>
    </source>
</evidence>
<evidence type="ECO:0000256" key="5">
    <source>
        <dbReference type="ARBA" id="ARBA00022605"/>
    </source>
</evidence>
<keyword evidence="6 10" id="KW-0812">Transmembrane</keyword>